<name>A0ABV8X8B6_9LACT</name>
<keyword evidence="2" id="KW-0805">Transcription regulation</keyword>
<dbReference type="InterPro" id="IPR013325">
    <property type="entry name" value="RNA_pol_sigma_r2"/>
</dbReference>
<dbReference type="PANTHER" id="PTHR43133:SF51">
    <property type="entry name" value="RNA POLYMERASE SIGMA FACTOR"/>
    <property type="match status" value="1"/>
</dbReference>
<evidence type="ECO:0000256" key="4">
    <source>
        <dbReference type="ARBA" id="ARBA00023163"/>
    </source>
</evidence>
<dbReference type="InterPro" id="IPR039425">
    <property type="entry name" value="RNA_pol_sigma-70-like"/>
</dbReference>
<dbReference type="InterPro" id="IPR013324">
    <property type="entry name" value="RNA_pol_sigma_r3/r4-like"/>
</dbReference>
<dbReference type="Proteomes" id="UP001595817">
    <property type="component" value="Unassembled WGS sequence"/>
</dbReference>
<dbReference type="Gene3D" id="1.10.10.10">
    <property type="entry name" value="Winged helix-like DNA-binding domain superfamily/Winged helix DNA-binding domain"/>
    <property type="match status" value="1"/>
</dbReference>
<evidence type="ECO:0000313" key="7">
    <source>
        <dbReference type="EMBL" id="MFC4411344.1"/>
    </source>
</evidence>
<comment type="caution">
    <text evidence="7">The sequence shown here is derived from an EMBL/GenBank/DDBJ whole genome shotgun (WGS) entry which is preliminary data.</text>
</comment>
<evidence type="ECO:0000313" key="8">
    <source>
        <dbReference type="Proteomes" id="UP001595817"/>
    </source>
</evidence>
<dbReference type="Pfam" id="PF04542">
    <property type="entry name" value="Sigma70_r2"/>
    <property type="match status" value="1"/>
</dbReference>
<gene>
    <name evidence="7" type="ORF">ACFOZY_13025</name>
</gene>
<dbReference type="SUPFAM" id="SSF88946">
    <property type="entry name" value="Sigma2 domain of RNA polymerase sigma factors"/>
    <property type="match status" value="1"/>
</dbReference>
<feature type="domain" description="RNA polymerase sigma-70 region 2" evidence="5">
    <location>
        <begin position="24"/>
        <end position="86"/>
    </location>
</feature>
<dbReference type="Gene3D" id="1.10.1740.10">
    <property type="match status" value="1"/>
</dbReference>
<organism evidence="7 8">
    <name type="scientific">Chungangia koreensis</name>
    <dbReference type="NCBI Taxonomy" id="752657"/>
    <lineage>
        <taxon>Bacteria</taxon>
        <taxon>Bacillati</taxon>
        <taxon>Bacillota</taxon>
        <taxon>Bacilli</taxon>
        <taxon>Lactobacillales</taxon>
        <taxon>Chungangia</taxon>
    </lineage>
</organism>
<evidence type="ECO:0000256" key="2">
    <source>
        <dbReference type="ARBA" id="ARBA00023015"/>
    </source>
</evidence>
<feature type="domain" description="RNA polymerase sigma factor 70 region 4 type 2" evidence="6">
    <location>
        <begin position="118"/>
        <end position="167"/>
    </location>
</feature>
<dbReference type="RefSeq" id="WP_378156208.1">
    <property type="nucleotide sequence ID" value="NZ_JBHSEC010000020.1"/>
</dbReference>
<accession>A0ABV8X8B6</accession>
<keyword evidence="3" id="KW-0731">Sigma factor</keyword>
<dbReference type="Pfam" id="PF08281">
    <property type="entry name" value="Sigma70_r4_2"/>
    <property type="match status" value="1"/>
</dbReference>
<comment type="similarity">
    <text evidence="1">Belongs to the sigma-70 factor family. ECF subfamily.</text>
</comment>
<keyword evidence="8" id="KW-1185">Reference proteome</keyword>
<keyword evidence="4" id="KW-0804">Transcription</keyword>
<dbReference type="NCBIfam" id="TIGR02937">
    <property type="entry name" value="sigma70-ECF"/>
    <property type="match status" value="1"/>
</dbReference>
<evidence type="ECO:0000256" key="1">
    <source>
        <dbReference type="ARBA" id="ARBA00010641"/>
    </source>
</evidence>
<dbReference type="InterPro" id="IPR036388">
    <property type="entry name" value="WH-like_DNA-bd_sf"/>
</dbReference>
<dbReference type="InterPro" id="IPR014284">
    <property type="entry name" value="RNA_pol_sigma-70_dom"/>
</dbReference>
<dbReference type="CDD" id="cd06171">
    <property type="entry name" value="Sigma70_r4"/>
    <property type="match status" value="1"/>
</dbReference>
<proteinExistence type="inferred from homology"/>
<evidence type="ECO:0000259" key="6">
    <source>
        <dbReference type="Pfam" id="PF08281"/>
    </source>
</evidence>
<protein>
    <submittedName>
        <fullName evidence="7">RNA polymerase sigma factor</fullName>
    </submittedName>
</protein>
<evidence type="ECO:0000259" key="5">
    <source>
        <dbReference type="Pfam" id="PF04542"/>
    </source>
</evidence>
<dbReference type="PANTHER" id="PTHR43133">
    <property type="entry name" value="RNA POLYMERASE ECF-TYPE SIGMA FACTO"/>
    <property type="match status" value="1"/>
</dbReference>
<dbReference type="EMBL" id="JBHSEC010000020">
    <property type="protein sequence ID" value="MFC4411344.1"/>
    <property type="molecule type" value="Genomic_DNA"/>
</dbReference>
<sequence>MGEQTLIERARDGDRAAYGELMVLHHRTIEKFAFQCGVRVDDIPDVTQEVFIKLYRFLHQFKKERFTTWLYKVTLNTARDYYRKQTNERDKQNKAKNAYENFESMTPENKVLLFEEDRELHQAVQQLDEKYRIPIILFYFQDLSYEQISDILNIPLSTVKTRLLRAKGLLKKAIVAEGGTAHGRSPI</sequence>
<reference evidence="8" key="1">
    <citation type="journal article" date="2019" name="Int. J. Syst. Evol. Microbiol.">
        <title>The Global Catalogue of Microorganisms (GCM) 10K type strain sequencing project: providing services to taxonomists for standard genome sequencing and annotation.</title>
        <authorList>
            <consortium name="The Broad Institute Genomics Platform"/>
            <consortium name="The Broad Institute Genome Sequencing Center for Infectious Disease"/>
            <person name="Wu L."/>
            <person name="Ma J."/>
        </authorList>
    </citation>
    <scope>NUCLEOTIDE SEQUENCE [LARGE SCALE GENOMIC DNA]</scope>
    <source>
        <strain evidence="8">CCUG 59778</strain>
    </source>
</reference>
<dbReference type="SUPFAM" id="SSF88659">
    <property type="entry name" value="Sigma3 and sigma4 domains of RNA polymerase sigma factors"/>
    <property type="match status" value="1"/>
</dbReference>
<evidence type="ECO:0000256" key="3">
    <source>
        <dbReference type="ARBA" id="ARBA00023082"/>
    </source>
</evidence>
<dbReference type="InterPro" id="IPR013249">
    <property type="entry name" value="RNA_pol_sigma70_r4_t2"/>
</dbReference>
<dbReference type="InterPro" id="IPR007627">
    <property type="entry name" value="RNA_pol_sigma70_r2"/>
</dbReference>